<dbReference type="EMBL" id="CAFZ01000024">
    <property type="protein sequence ID" value="CCA68055.1"/>
    <property type="molecule type" value="Genomic_DNA"/>
</dbReference>
<proteinExistence type="predicted"/>
<dbReference type="STRING" id="1109443.G4T9P4"/>
<dbReference type="SUPFAM" id="SSF48371">
    <property type="entry name" value="ARM repeat"/>
    <property type="match status" value="2"/>
</dbReference>
<keyword evidence="5" id="KW-0539">Nucleus</keyword>
<evidence type="ECO:0000256" key="2">
    <source>
        <dbReference type="ARBA" id="ARBA00004496"/>
    </source>
</evidence>
<dbReference type="InParanoid" id="G4T9P4"/>
<accession>G4T9P4</accession>
<dbReference type="InterPro" id="IPR000225">
    <property type="entry name" value="Armadillo"/>
</dbReference>
<protein>
    <submittedName>
        <fullName evidence="6">Uncharacterized protein</fullName>
    </submittedName>
</protein>
<keyword evidence="4" id="KW-0677">Repeat</keyword>
<keyword evidence="3" id="KW-0963">Cytoplasm</keyword>
<dbReference type="Gene3D" id="1.25.10.10">
    <property type="entry name" value="Leucine-rich Repeat Variant"/>
    <property type="match status" value="2"/>
</dbReference>
<comment type="caution">
    <text evidence="6">The sequence shown here is derived from an EMBL/GenBank/DDBJ whole genome shotgun (WGS) entry which is preliminary data.</text>
</comment>
<dbReference type="PANTHER" id="PTHR15651:SF7">
    <property type="entry name" value="ARMADILLO REPEAT-CONTAINING PROTEIN 8"/>
    <property type="match status" value="1"/>
</dbReference>
<reference evidence="6 7" key="1">
    <citation type="journal article" date="2011" name="PLoS Pathog.">
        <title>Endophytic Life Strategies Decoded by Genome and Transcriptome Analyses of the Mutualistic Root Symbiont Piriformospora indica.</title>
        <authorList>
            <person name="Zuccaro A."/>
            <person name="Lahrmann U."/>
            <person name="Guldener U."/>
            <person name="Langen G."/>
            <person name="Pfiffi S."/>
            <person name="Biedenkopf D."/>
            <person name="Wong P."/>
            <person name="Samans B."/>
            <person name="Grimm C."/>
            <person name="Basiewicz M."/>
            <person name="Murat C."/>
            <person name="Martin F."/>
            <person name="Kogel K.H."/>
        </authorList>
    </citation>
    <scope>NUCLEOTIDE SEQUENCE [LARGE SCALE GENOMIC DNA]</scope>
    <source>
        <strain evidence="6 7">DSM 11827</strain>
    </source>
</reference>
<dbReference type="GO" id="GO:0034657">
    <property type="term" value="C:GID complex"/>
    <property type="evidence" value="ECO:0007669"/>
    <property type="project" value="TreeGrafter"/>
</dbReference>
<evidence type="ECO:0000256" key="5">
    <source>
        <dbReference type="ARBA" id="ARBA00023242"/>
    </source>
</evidence>
<dbReference type="SMART" id="SM00185">
    <property type="entry name" value="ARM"/>
    <property type="match status" value="4"/>
</dbReference>
<dbReference type="OrthoDB" id="5559898at2759"/>
<dbReference type="AlphaFoldDB" id="G4T9P4"/>
<dbReference type="GO" id="GO:0005737">
    <property type="term" value="C:cytoplasm"/>
    <property type="evidence" value="ECO:0007669"/>
    <property type="project" value="UniProtKB-SubCell"/>
</dbReference>
<dbReference type="InterPro" id="IPR016024">
    <property type="entry name" value="ARM-type_fold"/>
</dbReference>
<evidence type="ECO:0000256" key="1">
    <source>
        <dbReference type="ARBA" id="ARBA00004123"/>
    </source>
</evidence>
<dbReference type="InterPro" id="IPR038739">
    <property type="entry name" value="ARMC8/Vid28"/>
</dbReference>
<dbReference type="GO" id="GO:0043161">
    <property type="term" value="P:proteasome-mediated ubiquitin-dependent protein catabolic process"/>
    <property type="evidence" value="ECO:0007669"/>
    <property type="project" value="TreeGrafter"/>
</dbReference>
<dbReference type="OMA" id="KACFILY"/>
<organism evidence="6 7">
    <name type="scientific">Serendipita indica (strain DSM 11827)</name>
    <name type="common">Root endophyte fungus</name>
    <name type="synonym">Piriformospora indica</name>
    <dbReference type="NCBI Taxonomy" id="1109443"/>
    <lineage>
        <taxon>Eukaryota</taxon>
        <taxon>Fungi</taxon>
        <taxon>Dikarya</taxon>
        <taxon>Basidiomycota</taxon>
        <taxon>Agaricomycotina</taxon>
        <taxon>Agaricomycetes</taxon>
        <taxon>Sebacinales</taxon>
        <taxon>Serendipitaceae</taxon>
        <taxon>Serendipita</taxon>
    </lineage>
</organism>
<name>G4T9P4_SERID</name>
<evidence type="ECO:0000256" key="3">
    <source>
        <dbReference type="ARBA" id="ARBA00022490"/>
    </source>
</evidence>
<keyword evidence="7" id="KW-1185">Reference proteome</keyword>
<dbReference type="PANTHER" id="PTHR15651">
    <property type="entry name" value="ARMADILLO REPEAT-CONTAINING PROTEIN 8"/>
    <property type="match status" value="1"/>
</dbReference>
<comment type="subcellular location">
    <subcellularLocation>
        <location evidence="2">Cytoplasm</location>
    </subcellularLocation>
    <subcellularLocation>
        <location evidence="1">Nucleus</location>
    </subcellularLocation>
</comment>
<gene>
    <name evidence="6" type="ORF">PIIN_01922</name>
</gene>
<dbReference type="HOGENOM" id="CLU_002741_0_0_1"/>
<dbReference type="Proteomes" id="UP000007148">
    <property type="component" value="Unassembled WGS sequence"/>
</dbReference>
<dbReference type="GO" id="GO:0005634">
    <property type="term" value="C:nucleus"/>
    <property type="evidence" value="ECO:0007669"/>
    <property type="project" value="UniProtKB-SubCell"/>
</dbReference>
<dbReference type="eggNOG" id="KOG1293">
    <property type="taxonomic scope" value="Eukaryota"/>
</dbReference>
<dbReference type="InterPro" id="IPR011989">
    <property type="entry name" value="ARM-like"/>
</dbReference>
<evidence type="ECO:0000256" key="4">
    <source>
        <dbReference type="ARBA" id="ARBA00022737"/>
    </source>
</evidence>
<evidence type="ECO:0000313" key="7">
    <source>
        <dbReference type="Proteomes" id="UP000007148"/>
    </source>
</evidence>
<sequence length="837" mass="90945">MASITDLRAIKNKIIGNKHAKDQIPPLDIQNVLQSLHSPETRIEAANVLYTISSGSQDALEQLLKLNVLDALLPVISTIDPSSPHRLKVAVGRALRALVGSLADCCGLHIWGILPSTSPDLRKRAQFALEEFYQPTALDIWLPHLDDPSLHVYICGTISVGVRTPAHRYALCKWKPLAERSKSKGKRGWEKTSTSITSPTSLSLITTLTWTTPGFSWLVRHLASAVFEPGISEASIISSLDALSSLCKDNSSVSVNLWIESSPVTATHGDPMSLRLRSFLQLLRSPSPDIQIAAVHLLATVCRANLGQQTTGHHRSFGTVGPLDQRPYHAVCSTVIHTLNGIIGATDEAIAIRTKACFILSRLVLDDKAITDVAVDAGALQALLTALEPEPEAPTVQNTEEMQVNVEEEIEELPQDLHFREAAFTCLSSVGLTDSQYSRQILEMDAKREASPAPSSRRSTQSSKEPFLFPLLSKSIAHFHLGVRYSALQLVRALSRALAVLRTGIVDTDIPTKVTGVISKESEHRAVLIAALMVTCNLVNDYAPFREDLIKGGVVHHLVRHTHSTDDDVRLNALWAIKNALYNAKTSEIAEVINILTWDHLIKLSEDADRRVREQAVVVLQNTTTSDADIAYTVSMLGEQRLSKVLHQSLSNNDPKTVEHAIRAMNNIATGTLSHRELIFTNKPLLTLLRNALAHSSVGVRCAAATCICELLAAQPFRHRELREVGIEQALRSVLGVRERSNIFAHPHSHSIHPLPAIHPQAVASAPSSSMSHSPLSTGSGFGAALGTTGSFGQVGSGHVGLMESVPESPGLMGRETDREVIEAVKVALALLDKGKE</sequence>
<evidence type="ECO:0000313" key="6">
    <source>
        <dbReference type="EMBL" id="CCA68055.1"/>
    </source>
</evidence>